<keyword evidence="2 7" id="KW-0963">Cytoplasm</keyword>
<keyword evidence="4 7" id="KW-0378">Hydrolase</keyword>
<comment type="subcellular location">
    <subcellularLocation>
        <location evidence="7">Cytoplasm</location>
    </subcellularLocation>
</comment>
<dbReference type="Gene3D" id="3.90.80.10">
    <property type="entry name" value="Inorganic pyrophosphatase"/>
    <property type="match status" value="1"/>
</dbReference>
<dbReference type="CDD" id="cd00412">
    <property type="entry name" value="pyrophosphatase"/>
    <property type="match status" value="1"/>
</dbReference>
<reference evidence="10" key="1">
    <citation type="submission" date="2012-06" db="EMBL/GenBank/DDBJ databases">
        <title>Genome analysis of multiple Granulibacter bethesdensis isolates demonstrates substantial genome diversity.</title>
        <authorList>
            <person name="Greenberg D.E."/>
            <person name="Porcella S.F."/>
            <person name="Zarember K."/>
            <person name="Zelazny A.M."/>
            <person name="Bruno D."/>
            <person name="Martens C."/>
            <person name="Barbian K.D."/>
            <person name="Jaske E."/>
            <person name="Holland S.M."/>
        </authorList>
    </citation>
    <scope>NUCLEOTIDE SEQUENCE [LARGE SCALE GENOMIC DNA]</scope>
    <source>
        <strain evidence="10">CGDNIH3</strain>
    </source>
</reference>
<comment type="similarity">
    <text evidence="7">Belongs to the PPase family.</text>
</comment>
<comment type="subunit">
    <text evidence="7">Homohexamer.</text>
</comment>
<dbReference type="GO" id="GO:0006796">
    <property type="term" value="P:phosphate-containing compound metabolic process"/>
    <property type="evidence" value="ECO:0007669"/>
    <property type="project" value="InterPro"/>
</dbReference>
<feature type="binding site" evidence="7">
    <location>
        <position position="83"/>
    </location>
    <ligand>
        <name>substrate</name>
    </ligand>
</feature>
<dbReference type="FunFam" id="3.90.80.10:FF:000003">
    <property type="entry name" value="Inorganic pyrophosphatase"/>
    <property type="match status" value="1"/>
</dbReference>
<evidence type="ECO:0000256" key="2">
    <source>
        <dbReference type="ARBA" id="ARBA00022490"/>
    </source>
</evidence>
<dbReference type="GO" id="GO:0000287">
    <property type="term" value="F:magnesium ion binding"/>
    <property type="evidence" value="ECO:0007669"/>
    <property type="project" value="UniProtKB-UniRule"/>
</dbReference>
<sequence>MRVARRRRQSENNAPHPVRHGAKGGEPQLRHVGKDNSGRYGAPTFFFNETSILIMDVSKLAIGKQPPSDINVVIEIPQGSAVKYEVDKDSGAVIVDRFLFTPMAYPASYGFIPGTLADDGDPADALVLTPAPVVPGAVIRARPIGVLNMEDESGIDEKIICVPHDKVHPQFSTVEKIEDLPDITRKAIEHFFTRYKDLEPNKWVKVTGWGDKAAAEAAITASIQRAAK</sequence>
<dbReference type="EC" id="3.6.1.1" evidence="7"/>
<dbReference type="NCBIfam" id="NF002317">
    <property type="entry name" value="PRK01250.1"/>
    <property type="match status" value="1"/>
</dbReference>
<evidence type="ECO:0000256" key="8">
    <source>
        <dbReference type="SAM" id="MobiDB-lite"/>
    </source>
</evidence>
<dbReference type="KEGG" id="gbc:GbCGDNIH3_0199"/>
<evidence type="ECO:0000256" key="4">
    <source>
        <dbReference type="ARBA" id="ARBA00022801"/>
    </source>
</evidence>
<feature type="binding site" evidence="7">
    <location>
        <position position="124"/>
    </location>
    <ligand>
        <name>Mg(2+)</name>
        <dbReference type="ChEBI" id="CHEBI:18420"/>
        <label>2</label>
    </ligand>
</feature>
<dbReference type="EMBL" id="CP003181">
    <property type="protein sequence ID" value="AHJ61949.1"/>
    <property type="molecule type" value="Genomic_DNA"/>
</dbReference>
<feature type="binding site" evidence="7">
    <location>
        <position position="97"/>
    </location>
    <ligand>
        <name>substrate</name>
    </ligand>
</feature>
<feature type="region of interest" description="Disordered" evidence="8">
    <location>
        <begin position="1"/>
        <end position="36"/>
    </location>
</feature>
<keyword evidence="3 7" id="KW-0479">Metal-binding</keyword>
<comment type="cofactor">
    <cofactor evidence="1 7">
        <name>Mg(2+)</name>
        <dbReference type="ChEBI" id="CHEBI:18420"/>
    </cofactor>
</comment>
<dbReference type="GO" id="GO:0005737">
    <property type="term" value="C:cytoplasm"/>
    <property type="evidence" value="ECO:0007669"/>
    <property type="project" value="UniProtKB-SubCell"/>
</dbReference>
<feature type="binding site" evidence="7">
    <location>
        <position position="109"/>
    </location>
    <ligand>
        <name>substrate</name>
    </ligand>
</feature>
<dbReference type="InterPro" id="IPR008162">
    <property type="entry name" value="Pyrophosphatase"/>
</dbReference>
<evidence type="ECO:0000256" key="6">
    <source>
        <dbReference type="ARBA" id="ARBA00047820"/>
    </source>
</evidence>
<evidence type="ECO:0000313" key="9">
    <source>
        <dbReference type="EMBL" id="AHJ61949.1"/>
    </source>
</evidence>
<dbReference type="PANTHER" id="PTHR10286">
    <property type="entry name" value="INORGANIC PYROPHOSPHATASE"/>
    <property type="match status" value="1"/>
</dbReference>
<proteinExistence type="inferred from homology"/>
<accession>A0AAN0RBW2</accession>
<evidence type="ECO:0000256" key="3">
    <source>
        <dbReference type="ARBA" id="ARBA00022723"/>
    </source>
</evidence>
<dbReference type="AlphaFoldDB" id="A0AAN0RBW2"/>
<name>A0AAN0RBW2_9PROT</name>
<protein>
    <recommendedName>
        <fullName evidence="7">Inorganic pyrophosphatase</fullName>
        <ecNumber evidence="7">3.6.1.1</ecNumber>
    </recommendedName>
    <alternativeName>
        <fullName evidence="7">Pyrophosphate phospho-hydrolase</fullName>
        <shortName evidence="7">PPase</shortName>
    </alternativeName>
</protein>
<feature type="binding site" evidence="7">
    <location>
        <position position="124"/>
    </location>
    <ligand>
        <name>Mg(2+)</name>
        <dbReference type="ChEBI" id="CHEBI:18420"/>
        <label>1</label>
    </ligand>
</feature>
<feature type="binding site" evidence="7">
    <location>
        <position position="119"/>
    </location>
    <ligand>
        <name>Mg(2+)</name>
        <dbReference type="ChEBI" id="CHEBI:18420"/>
        <label>1</label>
    </ligand>
</feature>
<comment type="catalytic activity">
    <reaction evidence="6 7">
        <text>diphosphate + H2O = 2 phosphate + H(+)</text>
        <dbReference type="Rhea" id="RHEA:24576"/>
        <dbReference type="ChEBI" id="CHEBI:15377"/>
        <dbReference type="ChEBI" id="CHEBI:15378"/>
        <dbReference type="ChEBI" id="CHEBI:33019"/>
        <dbReference type="ChEBI" id="CHEBI:43474"/>
        <dbReference type="EC" id="3.6.1.1"/>
    </reaction>
</comment>
<evidence type="ECO:0000256" key="5">
    <source>
        <dbReference type="ARBA" id="ARBA00022842"/>
    </source>
</evidence>
<keyword evidence="5 7" id="KW-0460">Magnesium</keyword>
<evidence type="ECO:0000256" key="7">
    <source>
        <dbReference type="HAMAP-Rule" id="MF_00209"/>
    </source>
</evidence>
<dbReference type="HAMAP" id="MF_00209">
    <property type="entry name" value="Inorganic_PPase"/>
    <property type="match status" value="1"/>
</dbReference>
<organism evidence="9 10">
    <name type="scientific">Granulibacter bethesdensis</name>
    <dbReference type="NCBI Taxonomy" id="364410"/>
    <lineage>
        <taxon>Bacteria</taxon>
        <taxon>Pseudomonadati</taxon>
        <taxon>Pseudomonadota</taxon>
        <taxon>Alphaproteobacteria</taxon>
        <taxon>Acetobacterales</taxon>
        <taxon>Acetobacteraceae</taxon>
        <taxon>Granulibacter</taxon>
    </lineage>
</organism>
<evidence type="ECO:0000256" key="1">
    <source>
        <dbReference type="ARBA" id="ARBA00001946"/>
    </source>
</evidence>
<comment type="function">
    <text evidence="7">Catalyzes the hydrolysis of inorganic pyrophosphate (PPi) forming two phosphate ions.</text>
</comment>
<evidence type="ECO:0000313" key="10">
    <source>
        <dbReference type="Proteomes" id="UP000019438"/>
    </source>
</evidence>
<gene>
    <name evidence="7" type="primary">ppa</name>
    <name evidence="9" type="ORF">GbCGDNIH3_0199</name>
</gene>
<dbReference type="Proteomes" id="UP000019438">
    <property type="component" value="Chromosome"/>
</dbReference>
<dbReference type="Pfam" id="PF00719">
    <property type="entry name" value="Pyrophosphatase"/>
    <property type="match status" value="1"/>
</dbReference>
<feature type="binding site" evidence="7">
    <location>
        <position position="195"/>
    </location>
    <ligand>
        <name>substrate</name>
    </ligand>
</feature>
<dbReference type="InterPro" id="IPR036649">
    <property type="entry name" value="Pyrophosphatase_sf"/>
</dbReference>
<dbReference type="SUPFAM" id="SSF50324">
    <property type="entry name" value="Inorganic pyrophosphatase"/>
    <property type="match status" value="1"/>
</dbReference>
<dbReference type="GO" id="GO:0004427">
    <property type="term" value="F:inorganic diphosphate phosphatase activity"/>
    <property type="evidence" value="ECO:0007669"/>
    <property type="project" value="UniProtKB-UniRule"/>
</dbReference>
<feature type="binding site" evidence="7">
    <location>
        <position position="156"/>
    </location>
    <ligand>
        <name>Mg(2+)</name>
        <dbReference type="ChEBI" id="CHEBI:18420"/>
        <label>1</label>
    </ligand>
</feature>